<organism evidence="1 2">
    <name type="scientific">Haloferax sulfurifontis</name>
    <dbReference type="NCBI Taxonomy" id="255616"/>
    <lineage>
        <taxon>Archaea</taxon>
        <taxon>Methanobacteriati</taxon>
        <taxon>Methanobacteriota</taxon>
        <taxon>Stenosarchaea group</taxon>
        <taxon>Halobacteria</taxon>
        <taxon>Halobacteriales</taxon>
        <taxon>Haloferacaceae</taxon>
        <taxon>Haloferax</taxon>
    </lineage>
</organism>
<reference evidence="1" key="1">
    <citation type="journal article" date="2014" name="Int. J. Syst. Evol. Microbiol.">
        <title>Complete genome sequence of Corynebacterium casei LMG S-19264T (=DSM 44701T), isolated from a smear-ripened cheese.</title>
        <authorList>
            <consortium name="US DOE Joint Genome Institute (JGI-PGF)"/>
            <person name="Walter F."/>
            <person name="Albersmeier A."/>
            <person name="Kalinowski J."/>
            <person name="Ruckert C."/>
        </authorList>
    </citation>
    <scope>NUCLEOTIDE SEQUENCE</scope>
    <source>
        <strain evidence="1">CCM 7217</strain>
    </source>
</reference>
<protein>
    <submittedName>
        <fullName evidence="1">Uncharacterized protein</fullName>
    </submittedName>
</protein>
<dbReference type="AlphaFoldDB" id="A0A830E5R9"/>
<sequence length="105" mass="11767">MEVKQMDSESEDKVRATILVKMHREGFYKPRAVGIGTIASLGIPSNLRADAEDIAKDMAQSTAYPVVFKRFGRSIMLRENSQEWVAAAIRSHGGDSAVPWDLRRF</sequence>
<comment type="caution">
    <text evidence="1">The sequence shown here is derived from an EMBL/GenBank/DDBJ whole genome shotgun (WGS) entry which is preliminary data.</text>
</comment>
<evidence type="ECO:0000313" key="1">
    <source>
        <dbReference type="EMBL" id="GGC72216.1"/>
    </source>
</evidence>
<reference evidence="1" key="2">
    <citation type="submission" date="2020-09" db="EMBL/GenBank/DDBJ databases">
        <authorList>
            <person name="Sun Q."/>
            <person name="Sedlacek I."/>
        </authorList>
    </citation>
    <scope>NUCLEOTIDE SEQUENCE</scope>
    <source>
        <strain evidence="1">CCM 7217</strain>
    </source>
</reference>
<evidence type="ECO:0000313" key="2">
    <source>
        <dbReference type="Proteomes" id="UP000646833"/>
    </source>
</evidence>
<accession>A0A830E5R9</accession>
<proteinExistence type="predicted"/>
<gene>
    <name evidence="1" type="ORF">GCM10007209_37690</name>
</gene>
<dbReference type="Proteomes" id="UP000646833">
    <property type="component" value="Unassembled WGS sequence"/>
</dbReference>
<name>A0A830E5R9_9EURY</name>
<dbReference type="EMBL" id="BMCI01000010">
    <property type="protein sequence ID" value="GGC72216.1"/>
    <property type="molecule type" value="Genomic_DNA"/>
</dbReference>